<protein>
    <recommendedName>
        <fullName evidence="4">Secreted protein</fullName>
    </recommendedName>
</protein>
<accession>A0A8T0J9N7</accession>
<keyword evidence="1" id="KW-0732">Signal</keyword>
<comment type="caution">
    <text evidence="2">The sequence shown here is derived from an EMBL/GenBank/DDBJ whole genome shotgun (WGS) entry which is preliminary data.</text>
</comment>
<name>A0A8T0J9N7_CERPU</name>
<evidence type="ECO:0000256" key="1">
    <source>
        <dbReference type="SAM" id="SignalP"/>
    </source>
</evidence>
<evidence type="ECO:0008006" key="4">
    <source>
        <dbReference type="Google" id="ProtNLM"/>
    </source>
</evidence>
<reference evidence="2" key="1">
    <citation type="submission" date="2020-06" db="EMBL/GenBank/DDBJ databases">
        <title>WGS assembly of Ceratodon purpureus strain R40.</title>
        <authorList>
            <person name="Carey S.B."/>
            <person name="Jenkins J."/>
            <person name="Shu S."/>
            <person name="Lovell J.T."/>
            <person name="Sreedasyam A."/>
            <person name="Maumus F."/>
            <person name="Tiley G.P."/>
            <person name="Fernandez-Pozo N."/>
            <person name="Barry K."/>
            <person name="Chen C."/>
            <person name="Wang M."/>
            <person name="Lipzen A."/>
            <person name="Daum C."/>
            <person name="Saski C.A."/>
            <person name="Payton A.C."/>
            <person name="Mcbreen J.C."/>
            <person name="Conrad R.E."/>
            <person name="Kollar L.M."/>
            <person name="Olsson S."/>
            <person name="Huttunen S."/>
            <person name="Landis J.B."/>
            <person name="Wickett N.J."/>
            <person name="Johnson M.G."/>
            <person name="Rensing S.A."/>
            <person name="Grimwood J."/>
            <person name="Schmutz J."/>
            <person name="Mcdaniel S.F."/>
        </authorList>
    </citation>
    <scope>NUCLEOTIDE SEQUENCE</scope>
    <source>
        <strain evidence="2">R40</strain>
    </source>
</reference>
<organism evidence="2 3">
    <name type="scientific">Ceratodon purpureus</name>
    <name type="common">Fire moss</name>
    <name type="synonym">Dicranum purpureum</name>
    <dbReference type="NCBI Taxonomy" id="3225"/>
    <lineage>
        <taxon>Eukaryota</taxon>
        <taxon>Viridiplantae</taxon>
        <taxon>Streptophyta</taxon>
        <taxon>Embryophyta</taxon>
        <taxon>Bryophyta</taxon>
        <taxon>Bryophytina</taxon>
        <taxon>Bryopsida</taxon>
        <taxon>Dicranidae</taxon>
        <taxon>Pseudoditrichales</taxon>
        <taxon>Ditrichaceae</taxon>
        <taxon>Ceratodon</taxon>
    </lineage>
</organism>
<keyword evidence="3" id="KW-1185">Reference proteome</keyword>
<feature type="chain" id="PRO_5035765447" description="Secreted protein" evidence="1">
    <location>
        <begin position="18"/>
        <end position="76"/>
    </location>
</feature>
<proteinExistence type="predicted"/>
<sequence length="76" mass="8680">MTSWVTSFLTLCPMVAQDWVSLEVCEYSTANQARRYEINFTEATSTNIPHSLTSSRSFAHVSLWEILVKYGTVILF</sequence>
<evidence type="ECO:0000313" key="3">
    <source>
        <dbReference type="Proteomes" id="UP000822688"/>
    </source>
</evidence>
<gene>
    <name evidence="2" type="ORF">KC19_1G184200</name>
</gene>
<evidence type="ECO:0000313" key="2">
    <source>
        <dbReference type="EMBL" id="KAG0591568.1"/>
    </source>
</evidence>
<feature type="signal peptide" evidence="1">
    <location>
        <begin position="1"/>
        <end position="17"/>
    </location>
</feature>
<dbReference type="AlphaFoldDB" id="A0A8T0J9N7"/>
<dbReference type="Proteomes" id="UP000822688">
    <property type="component" value="Chromosome 1"/>
</dbReference>
<dbReference type="EMBL" id="CM026421">
    <property type="protein sequence ID" value="KAG0591568.1"/>
    <property type="molecule type" value="Genomic_DNA"/>
</dbReference>